<proteinExistence type="predicted"/>
<keyword evidence="2" id="KW-1185">Reference proteome</keyword>
<reference evidence="1" key="1">
    <citation type="submission" date="2023-10" db="EMBL/GenBank/DDBJ databases">
        <authorList>
            <person name="Rodriguez Cubillos JULIANA M."/>
            <person name="De Vega J."/>
        </authorList>
    </citation>
    <scope>NUCLEOTIDE SEQUENCE</scope>
</reference>
<protein>
    <submittedName>
        <fullName evidence="1">Uncharacterized protein</fullName>
    </submittedName>
</protein>
<accession>A0ACB0IPM6</accession>
<dbReference type="Proteomes" id="UP001177021">
    <property type="component" value="Unassembled WGS sequence"/>
</dbReference>
<evidence type="ECO:0000313" key="2">
    <source>
        <dbReference type="Proteomes" id="UP001177021"/>
    </source>
</evidence>
<dbReference type="EMBL" id="CASHSV030000002">
    <property type="protein sequence ID" value="CAJ2634458.1"/>
    <property type="molecule type" value="Genomic_DNA"/>
</dbReference>
<evidence type="ECO:0000313" key="1">
    <source>
        <dbReference type="EMBL" id="CAJ2634458.1"/>
    </source>
</evidence>
<name>A0ACB0IPM6_TRIPR</name>
<comment type="caution">
    <text evidence="1">The sequence shown here is derived from an EMBL/GenBank/DDBJ whole genome shotgun (WGS) entry which is preliminary data.</text>
</comment>
<sequence length="68" mass="7864">MPLSAHQKLDLHCKIYSKQPVNCSELNLHCALYGSKCNDEVYFNQLCCYETISFVEVALHWNKILMQG</sequence>
<organism evidence="1 2">
    <name type="scientific">Trifolium pratense</name>
    <name type="common">Red clover</name>
    <dbReference type="NCBI Taxonomy" id="57577"/>
    <lineage>
        <taxon>Eukaryota</taxon>
        <taxon>Viridiplantae</taxon>
        <taxon>Streptophyta</taxon>
        <taxon>Embryophyta</taxon>
        <taxon>Tracheophyta</taxon>
        <taxon>Spermatophyta</taxon>
        <taxon>Magnoliopsida</taxon>
        <taxon>eudicotyledons</taxon>
        <taxon>Gunneridae</taxon>
        <taxon>Pentapetalae</taxon>
        <taxon>rosids</taxon>
        <taxon>fabids</taxon>
        <taxon>Fabales</taxon>
        <taxon>Fabaceae</taxon>
        <taxon>Papilionoideae</taxon>
        <taxon>50 kb inversion clade</taxon>
        <taxon>NPAAA clade</taxon>
        <taxon>Hologalegina</taxon>
        <taxon>IRL clade</taxon>
        <taxon>Trifolieae</taxon>
        <taxon>Trifolium</taxon>
    </lineage>
</organism>
<gene>
    <name evidence="1" type="ORF">MILVUS5_LOCUS5344</name>
</gene>